<keyword evidence="3" id="KW-1185">Reference proteome</keyword>
<protein>
    <recommendedName>
        <fullName evidence="4">VPLPA-CTERM protein sorting domain-containing protein</fullName>
    </recommendedName>
</protein>
<name>A0ABQ6LTN4_9RHOB</name>
<gene>
    <name evidence="2" type="ORF">LNKW23_46780</name>
</gene>
<evidence type="ECO:0008006" key="4">
    <source>
        <dbReference type="Google" id="ProtNLM"/>
    </source>
</evidence>
<feature type="signal peptide" evidence="1">
    <location>
        <begin position="1"/>
        <end position="25"/>
    </location>
</feature>
<evidence type="ECO:0000313" key="2">
    <source>
        <dbReference type="EMBL" id="GMG85458.1"/>
    </source>
</evidence>
<feature type="chain" id="PRO_5046929472" description="VPLPA-CTERM protein sorting domain-containing protein" evidence="1">
    <location>
        <begin position="26"/>
        <end position="241"/>
    </location>
</feature>
<dbReference type="NCBIfam" id="TIGR03370">
    <property type="entry name" value="VPLPA-CTERM"/>
    <property type="match status" value="1"/>
</dbReference>
<evidence type="ECO:0000313" key="3">
    <source>
        <dbReference type="Proteomes" id="UP001239909"/>
    </source>
</evidence>
<dbReference type="RefSeq" id="WP_285674825.1">
    <property type="nucleotide sequence ID" value="NZ_BSYI01000067.1"/>
</dbReference>
<reference evidence="2 3" key="1">
    <citation type="submission" date="2023-04" db="EMBL/GenBank/DDBJ databases">
        <title>Marinoamorphus aggregata gen. nov., sp. Nov., isolate from tissue of brittle star Ophioplocus japonicus.</title>
        <authorList>
            <person name="Kawano K."/>
            <person name="Sawayama S."/>
            <person name="Nakagawa S."/>
        </authorList>
    </citation>
    <scope>NUCLEOTIDE SEQUENCE [LARGE SCALE GENOMIC DNA]</scope>
    <source>
        <strain evidence="2 3">NKW23</strain>
    </source>
</reference>
<dbReference type="EMBL" id="BSYI01000067">
    <property type="protein sequence ID" value="GMG85458.1"/>
    <property type="molecule type" value="Genomic_DNA"/>
</dbReference>
<dbReference type="InterPro" id="IPR022472">
    <property type="entry name" value="VPLPA-CTERM"/>
</dbReference>
<sequence length="241" mass="25024">MRGLFPTLALALALAPGLAVQPAAAAVRTLEIQIANLAETGAFYEAIGGTGPAPSTATARVSFDTGAAAYSELQHDSTLYRFDGAFRPYLGFEVTIGDVVLATAPSLNANESLYVADGIADRSSDFIDLFRVGSQTPVDLGGGATLGLIELTAYDYDHTIFSGTEPPDLAALLALDDYGYFQIRVGTPSGEVRLETPDTADRGNLSFSEITSEVPLPAGLPLLLAGLGGLGWIAGRRRGAA</sequence>
<evidence type="ECO:0000256" key="1">
    <source>
        <dbReference type="SAM" id="SignalP"/>
    </source>
</evidence>
<dbReference type="Proteomes" id="UP001239909">
    <property type="component" value="Unassembled WGS sequence"/>
</dbReference>
<accession>A0ABQ6LTN4</accession>
<proteinExistence type="predicted"/>
<keyword evidence="1" id="KW-0732">Signal</keyword>
<organism evidence="2 3">
    <name type="scientific">Paralimibaculum aggregatum</name>
    <dbReference type="NCBI Taxonomy" id="3036245"/>
    <lineage>
        <taxon>Bacteria</taxon>
        <taxon>Pseudomonadati</taxon>
        <taxon>Pseudomonadota</taxon>
        <taxon>Alphaproteobacteria</taxon>
        <taxon>Rhodobacterales</taxon>
        <taxon>Paracoccaceae</taxon>
        <taxon>Paralimibaculum</taxon>
    </lineage>
</organism>
<comment type="caution">
    <text evidence="2">The sequence shown here is derived from an EMBL/GenBank/DDBJ whole genome shotgun (WGS) entry which is preliminary data.</text>
</comment>